<evidence type="ECO:0000256" key="4">
    <source>
        <dbReference type="ARBA" id="ARBA00022695"/>
    </source>
</evidence>
<dbReference type="AlphaFoldDB" id="X1S8X0"/>
<dbReference type="GO" id="GO:0006351">
    <property type="term" value="P:DNA-templated transcription"/>
    <property type="evidence" value="ECO:0007669"/>
    <property type="project" value="InterPro"/>
</dbReference>
<dbReference type="GO" id="GO:0003677">
    <property type="term" value="F:DNA binding"/>
    <property type="evidence" value="ECO:0007669"/>
    <property type="project" value="InterPro"/>
</dbReference>
<dbReference type="InterPro" id="IPR007081">
    <property type="entry name" value="RNA_pol_Rpb1_5"/>
</dbReference>
<proteinExistence type="predicted"/>
<dbReference type="InterPro" id="IPR045867">
    <property type="entry name" value="DNA-dir_RpoC_beta_prime"/>
</dbReference>
<comment type="caution">
    <text evidence="8">The sequence shown here is derived from an EMBL/GenBank/DDBJ whole genome shotgun (WGS) entry which is preliminary data.</text>
</comment>
<gene>
    <name evidence="8" type="ORF">S12H4_36159</name>
</gene>
<comment type="catalytic activity">
    <reaction evidence="6">
        <text>RNA(n) + a ribonucleoside 5'-triphosphate = RNA(n+1) + diphosphate</text>
        <dbReference type="Rhea" id="RHEA:21248"/>
        <dbReference type="Rhea" id="RHEA-COMP:14527"/>
        <dbReference type="Rhea" id="RHEA-COMP:17342"/>
        <dbReference type="ChEBI" id="CHEBI:33019"/>
        <dbReference type="ChEBI" id="CHEBI:61557"/>
        <dbReference type="ChEBI" id="CHEBI:140395"/>
        <dbReference type="EC" id="2.7.7.6"/>
    </reaction>
</comment>
<evidence type="ECO:0000256" key="6">
    <source>
        <dbReference type="ARBA" id="ARBA00048552"/>
    </source>
</evidence>
<evidence type="ECO:0000256" key="3">
    <source>
        <dbReference type="ARBA" id="ARBA00022679"/>
    </source>
</evidence>
<dbReference type="Pfam" id="PF04998">
    <property type="entry name" value="RNA_pol_Rpb1_5"/>
    <property type="match status" value="1"/>
</dbReference>
<name>X1S8X0_9ZZZZ</name>
<dbReference type="EC" id="2.7.7.6" evidence="1"/>
<dbReference type="PANTHER" id="PTHR19376">
    <property type="entry name" value="DNA-DIRECTED RNA POLYMERASE"/>
    <property type="match status" value="1"/>
</dbReference>
<keyword evidence="3" id="KW-0808">Transferase</keyword>
<evidence type="ECO:0000256" key="5">
    <source>
        <dbReference type="ARBA" id="ARBA00023163"/>
    </source>
</evidence>
<evidence type="ECO:0000256" key="1">
    <source>
        <dbReference type="ARBA" id="ARBA00012418"/>
    </source>
</evidence>
<dbReference type="SUPFAM" id="SSF64484">
    <property type="entry name" value="beta and beta-prime subunits of DNA dependent RNA-polymerase"/>
    <property type="match status" value="1"/>
</dbReference>
<keyword evidence="4" id="KW-0548">Nucleotidyltransferase</keyword>
<feature type="non-terminal residue" evidence="8">
    <location>
        <position position="189"/>
    </location>
</feature>
<dbReference type="Gene3D" id="2.40.50.100">
    <property type="match status" value="2"/>
</dbReference>
<accession>X1S8X0</accession>
<evidence type="ECO:0000313" key="8">
    <source>
        <dbReference type="EMBL" id="GAI89408.1"/>
    </source>
</evidence>
<dbReference type="GO" id="GO:0000428">
    <property type="term" value="C:DNA-directed RNA polymerase complex"/>
    <property type="evidence" value="ECO:0007669"/>
    <property type="project" value="UniProtKB-KW"/>
</dbReference>
<dbReference type="PANTHER" id="PTHR19376:SF54">
    <property type="entry name" value="DNA-DIRECTED RNA POLYMERASE SUBUNIT BETA"/>
    <property type="match status" value="1"/>
</dbReference>
<organism evidence="8">
    <name type="scientific">marine sediment metagenome</name>
    <dbReference type="NCBI Taxonomy" id="412755"/>
    <lineage>
        <taxon>unclassified sequences</taxon>
        <taxon>metagenomes</taxon>
        <taxon>ecological metagenomes</taxon>
    </lineage>
</organism>
<keyword evidence="2" id="KW-0240">DNA-directed RNA polymerase</keyword>
<feature type="domain" description="RNA polymerase Rpb1" evidence="7">
    <location>
        <begin position="4"/>
        <end position="82"/>
    </location>
</feature>
<dbReference type="GO" id="GO:0003899">
    <property type="term" value="F:DNA-directed RNA polymerase activity"/>
    <property type="evidence" value="ECO:0007669"/>
    <property type="project" value="UniProtKB-EC"/>
</dbReference>
<reference evidence="8" key="1">
    <citation type="journal article" date="2014" name="Front. Microbiol.">
        <title>High frequency of phylogenetically diverse reductive dehalogenase-homologous genes in deep subseafloor sedimentary metagenomes.</title>
        <authorList>
            <person name="Kawai M."/>
            <person name="Futagami T."/>
            <person name="Toyoda A."/>
            <person name="Takaki Y."/>
            <person name="Nishi S."/>
            <person name="Hori S."/>
            <person name="Arai W."/>
            <person name="Tsubouchi T."/>
            <person name="Morono Y."/>
            <person name="Uchiyama I."/>
            <person name="Ito T."/>
            <person name="Fujiyama A."/>
            <person name="Inagaki F."/>
            <person name="Takami H."/>
        </authorList>
    </citation>
    <scope>NUCLEOTIDE SEQUENCE</scope>
    <source>
        <strain evidence="8">Expedition CK06-06</strain>
    </source>
</reference>
<keyword evidence="5" id="KW-0804">Transcription</keyword>
<evidence type="ECO:0000259" key="7">
    <source>
        <dbReference type="Pfam" id="PF04998"/>
    </source>
</evidence>
<dbReference type="EMBL" id="BARW01021538">
    <property type="protein sequence ID" value="GAI89408.1"/>
    <property type="molecule type" value="Genomic_DNA"/>
</dbReference>
<protein>
    <recommendedName>
        <fullName evidence="1">DNA-directed RNA polymerase</fullName>
        <ecNumber evidence="1">2.7.7.6</ecNumber>
    </recommendedName>
</protein>
<sequence length="189" mass="20557">MGKKQLIRLGTAAGVIAAQSIGEPGTQLTLRTFHTGGVVGVDITTGLPRVEELFEARTPDGSAIISEIEGTIEITHTDGESIIKIISSEFYLDEYPILPGAELAVTEGQSVDADNILFSLPEKTSKRKSSKKLPAVTRGETEQPQAMLARIAGQVVIEDDRLYVKYEEREEREYGVPHGTYLLVQSGDK</sequence>
<evidence type="ECO:0000256" key="2">
    <source>
        <dbReference type="ARBA" id="ARBA00022478"/>
    </source>
</evidence>